<dbReference type="InterPro" id="IPR036101">
    <property type="entry name" value="CarD-like/TRCF_RID_sf"/>
</dbReference>
<reference evidence="2 3" key="1">
    <citation type="submission" date="2016-10" db="EMBL/GenBank/DDBJ databases">
        <authorList>
            <person name="de Groot N.N."/>
        </authorList>
    </citation>
    <scope>NUCLEOTIDE SEQUENCE [LARGE SCALE GENOMIC DNA]</scope>
    <source>
        <strain evidence="2 3">CGMCC 1.3442</strain>
    </source>
</reference>
<dbReference type="InterPro" id="IPR003711">
    <property type="entry name" value="CarD-like/TRCF_RID"/>
</dbReference>
<dbReference type="RefSeq" id="WP_093855157.1">
    <property type="nucleotide sequence ID" value="NZ_BJVZ01000003.1"/>
</dbReference>
<dbReference type="InterPro" id="IPR048792">
    <property type="entry name" value="CarD_C"/>
</dbReference>
<feature type="domain" description="CarD-like/TRCF RNAP-interacting" evidence="1">
    <location>
        <begin position="1"/>
        <end position="111"/>
    </location>
</feature>
<dbReference type="AlphaFoldDB" id="A0A1G9W7S0"/>
<dbReference type="SMART" id="SM01058">
    <property type="entry name" value="CarD_TRCF"/>
    <property type="match status" value="1"/>
</dbReference>
<sequence>MFNVGDVIVYSVHGLSKVEDICEKTFSSVTKTYYVLRPLDQDNLTISAPVDSDKVVMQKLLDTEESEEILQSFNQQGISWIENPRQRFNKYQEIVKTGDRKEIAKIANTLMKKNLELSLNNKKLYDQDHKILDSIQYLLFEELAISLDKTVDEINEQVNNMIK</sequence>
<keyword evidence="3" id="KW-1185">Reference proteome</keyword>
<dbReference type="Pfam" id="PF02559">
    <property type="entry name" value="CarD_TRCF_RID"/>
    <property type="match status" value="1"/>
</dbReference>
<dbReference type="GO" id="GO:0009303">
    <property type="term" value="P:rRNA transcription"/>
    <property type="evidence" value="ECO:0007669"/>
    <property type="project" value="TreeGrafter"/>
</dbReference>
<proteinExistence type="predicted"/>
<dbReference type="SUPFAM" id="SSF141259">
    <property type="entry name" value="CarD-like"/>
    <property type="match status" value="1"/>
</dbReference>
<dbReference type="PANTHER" id="PTHR38447">
    <property type="entry name" value="TRANSCRIPTION FACTOR YDEB-RELATED"/>
    <property type="match status" value="1"/>
</dbReference>
<name>A0A1G9W7S0_9BACI</name>
<dbReference type="OrthoDB" id="9786074at2"/>
<dbReference type="EMBL" id="FNIG01000001">
    <property type="protein sequence ID" value="SDM80572.1"/>
    <property type="molecule type" value="Genomic_DNA"/>
</dbReference>
<gene>
    <name evidence="2" type="ORF">SAMN05216498_0636</name>
</gene>
<dbReference type="Gene3D" id="1.20.58.1290">
    <property type="entry name" value="CarD-like, C-terminal domain"/>
    <property type="match status" value="1"/>
</dbReference>
<dbReference type="Proteomes" id="UP000199334">
    <property type="component" value="Unassembled WGS sequence"/>
</dbReference>
<protein>
    <submittedName>
        <fullName evidence="2">CarD family transcriptional regulator</fullName>
    </submittedName>
</protein>
<evidence type="ECO:0000259" key="1">
    <source>
        <dbReference type="SMART" id="SM01058"/>
    </source>
</evidence>
<evidence type="ECO:0000313" key="2">
    <source>
        <dbReference type="EMBL" id="SDM80572.1"/>
    </source>
</evidence>
<dbReference type="STRING" id="237069.SAMN05216498_0636"/>
<dbReference type="InterPro" id="IPR042215">
    <property type="entry name" value="CarD-like_C"/>
</dbReference>
<dbReference type="PANTHER" id="PTHR38447:SF1">
    <property type="entry name" value="RNA POLYMERASE-BINDING TRANSCRIPTION FACTOR CARD"/>
    <property type="match status" value="1"/>
</dbReference>
<accession>A0A1G9W7S0</accession>
<organism evidence="2 3">
    <name type="scientific">Tenuibacillus multivorans</name>
    <dbReference type="NCBI Taxonomy" id="237069"/>
    <lineage>
        <taxon>Bacteria</taxon>
        <taxon>Bacillati</taxon>
        <taxon>Bacillota</taxon>
        <taxon>Bacilli</taxon>
        <taxon>Bacillales</taxon>
        <taxon>Bacillaceae</taxon>
        <taxon>Tenuibacillus</taxon>
    </lineage>
</organism>
<dbReference type="Gene3D" id="2.40.10.170">
    <property type="match status" value="1"/>
</dbReference>
<dbReference type="Pfam" id="PF21095">
    <property type="entry name" value="CarD_C"/>
    <property type="match status" value="1"/>
</dbReference>
<evidence type="ECO:0000313" key="3">
    <source>
        <dbReference type="Proteomes" id="UP000199334"/>
    </source>
</evidence>
<dbReference type="InterPro" id="IPR052531">
    <property type="entry name" value="CarD-like_regulator"/>
</dbReference>